<dbReference type="RefSeq" id="WP_203805314.1">
    <property type="nucleotide sequence ID" value="NZ_BAAAQE010000117.1"/>
</dbReference>
<dbReference type="Pfam" id="PF00701">
    <property type="entry name" value="DHDPS"/>
    <property type="match status" value="1"/>
</dbReference>
<dbReference type="SUPFAM" id="SSF51569">
    <property type="entry name" value="Aldolase"/>
    <property type="match status" value="1"/>
</dbReference>
<organism evidence="3 4">
    <name type="scientific">Actinoplanes couchii</name>
    <dbReference type="NCBI Taxonomy" id="403638"/>
    <lineage>
        <taxon>Bacteria</taxon>
        <taxon>Bacillati</taxon>
        <taxon>Actinomycetota</taxon>
        <taxon>Actinomycetes</taxon>
        <taxon>Micromonosporales</taxon>
        <taxon>Micromonosporaceae</taxon>
        <taxon>Actinoplanes</taxon>
    </lineage>
</organism>
<dbReference type="InterPro" id="IPR013785">
    <property type="entry name" value="Aldolase_TIM"/>
</dbReference>
<protein>
    <submittedName>
        <fullName evidence="3">Dihydrodipicolinate synthase family protein</fullName>
    </submittedName>
</protein>
<keyword evidence="1 2" id="KW-0456">Lyase</keyword>
<evidence type="ECO:0000256" key="1">
    <source>
        <dbReference type="ARBA" id="ARBA00023239"/>
    </source>
</evidence>
<keyword evidence="4" id="KW-1185">Reference proteome</keyword>
<sequence length="299" mass="32130">MAKQPWHGINVATALPFNDDLSVDYDGFAEHVRWLAANGMDGVTPNGSLGEYQTLTPEERARVVEVAVEAAPAGFQVMPGVAAYGSQEVVRWIEQAAKAGAGSVLLLPPNAYRADRATVVAHYRAAAAVGVPIVAYNNPIDTKVDLTPDLLAELHGEGLIVAVKEFSGDVRRAYEVRELAPELDVLVGSDDVLFEVGLAGAVGWIAGYTNAFPNACKKVYDLSTSGKAEDAAEALKIYRDLHPLMRWDSKTEFVQAIKLSMDLVGRKGGACRPPRLQLSPEITARITAETQAVIDKGYN</sequence>
<dbReference type="Gene3D" id="3.20.20.70">
    <property type="entry name" value="Aldolase class I"/>
    <property type="match status" value="1"/>
</dbReference>
<evidence type="ECO:0000256" key="2">
    <source>
        <dbReference type="PIRNR" id="PIRNR001365"/>
    </source>
</evidence>
<evidence type="ECO:0000313" key="3">
    <source>
        <dbReference type="EMBL" id="GID59320.1"/>
    </source>
</evidence>
<dbReference type="PANTHER" id="PTHR12128:SF72">
    <property type="entry name" value="DIHYDRODIPICOLINATE SYNTHASE"/>
    <property type="match status" value="1"/>
</dbReference>
<reference evidence="3 4" key="1">
    <citation type="submission" date="2021-01" db="EMBL/GenBank/DDBJ databases">
        <title>Whole genome shotgun sequence of Actinoplanes couchii NBRC 106145.</title>
        <authorList>
            <person name="Komaki H."/>
            <person name="Tamura T."/>
        </authorList>
    </citation>
    <scope>NUCLEOTIDE SEQUENCE [LARGE SCALE GENOMIC DNA]</scope>
    <source>
        <strain evidence="3 4">NBRC 106145</strain>
    </source>
</reference>
<evidence type="ECO:0000313" key="4">
    <source>
        <dbReference type="Proteomes" id="UP000612282"/>
    </source>
</evidence>
<comment type="caution">
    <text evidence="3">The sequence shown here is derived from an EMBL/GenBank/DDBJ whole genome shotgun (WGS) entry which is preliminary data.</text>
</comment>
<dbReference type="PRINTS" id="PR00146">
    <property type="entry name" value="DHPICSNTHASE"/>
</dbReference>
<dbReference type="PIRSF" id="PIRSF001365">
    <property type="entry name" value="DHDPS"/>
    <property type="match status" value="1"/>
</dbReference>
<gene>
    <name evidence="3" type="ORF">Aco03nite_077240</name>
</gene>
<dbReference type="CDD" id="cd00408">
    <property type="entry name" value="DHDPS-like"/>
    <property type="match status" value="1"/>
</dbReference>
<dbReference type="PANTHER" id="PTHR12128">
    <property type="entry name" value="DIHYDRODIPICOLINATE SYNTHASE"/>
    <property type="match status" value="1"/>
</dbReference>
<proteinExistence type="inferred from homology"/>
<accession>A0ABQ3XLD5</accession>
<dbReference type="SMART" id="SM01130">
    <property type="entry name" value="DHDPS"/>
    <property type="match status" value="1"/>
</dbReference>
<dbReference type="Proteomes" id="UP000612282">
    <property type="component" value="Unassembled WGS sequence"/>
</dbReference>
<dbReference type="InterPro" id="IPR002220">
    <property type="entry name" value="DapA-like"/>
</dbReference>
<dbReference type="EMBL" id="BOMG01000096">
    <property type="protein sequence ID" value="GID59320.1"/>
    <property type="molecule type" value="Genomic_DNA"/>
</dbReference>
<name>A0ABQ3XLD5_9ACTN</name>
<comment type="similarity">
    <text evidence="2">Belongs to the DapA family.</text>
</comment>